<reference evidence="2 3" key="1">
    <citation type="submission" date="2023-08" db="EMBL/GenBank/DDBJ databases">
        <title>Black Yeasts Isolated from many extreme environments.</title>
        <authorList>
            <person name="Coleine C."/>
            <person name="Stajich J.E."/>
            <person name="Selbmann L."/>
        </authorList>
    </citation>
    <scope>NUCLEOTIDE SEQUENCE [LARGE SCALE GENOMIC DNA]</scope>
    <source>
        <strain evidence="2 3">CCFEE 5910</strain>
    </source>
</reference>
<protein>
    <submittedName>
        <fullName evidence="2">Uncharacterized protein</fullName>
    </submittedName>
</protein>
<evidence type="ECO:0000313" key="3">
    <source>
        <dbReference type="Proteomes" id="UP001309876"/>
    </source>
</evidence>
<evidence type="ECO:0000256" key="1">
    <source>
        <dbReference type="SAM" id="MobiDB-lite"/>
    </source>
</evidence>
<dbReference type="AlphaFoldDB" id="A0AAN7SEK7"/>
<comment type="caution">
    <text evidence="2">The sequence shown here is derived from an EMBL/GenBank/DDBJ whole genome shotgun (WGS) entry which is preliminary data.</text>
</comment>
<accession>A0AAN7SEK7</accession>
<sequence length="173" mass="19042">MLTASNSWPLQKVLKDKYGKPILHDIISTLGLEDAGDFGVFQALERGREANHPSLRSQVSNLDTTTNSSSESTPHLPWKDSASSSPSAISSRVIPPACSPDLFDEGQAHDSERCDWTEKYSNPACYEEVGFDIEAYMYAVATQGLDIPGHDGIACSLDHFYEDQMDPRCINNT</sequence>
<name>A0AAN7SEK7_9EURO</name>
<gene>
    <name evidence="2" type="ORF">LTR05_008740</name>
</gene>
<feature type="compositionally biased region" description="Low complexity" evidence="1">
    <location>
        <begin position="81"/>
        <end position="91"/>
    </location>
</feature>
<keyword evidence="3" id="KW-1185">Reference proteome</keyword>
<proteinExistence type="predicted"/>
<organism evidence="2 3">
    <name type="scientific">Lithohypha guttulata</name>
    <dbReference type="NCBI Taxonomy" id="1690604"/>
    <lineage>
        <taxon>Eukaryota</taxon>
        <taxon>Fungi</taxon>
        <taxon>Dikarya</taxon>
        <taxon>Ascomycota</taxon>
        <taxon>Pezizomycotina</taxon>
        <taxon>Eurotiomycetes</taxon>
        <taxon>Chaetothyriomycetidae</taxon>
        <taxon>Chaetothyriales</taxon>
        <taxon>Trichomeriaceae</taxon>
        <taxon>Lithohypha</taxon>
    </lineage>
</organism>
<dbReference type="EMBL" id="JAVRRJ010000018">
    <property type="protein sequence ID" value="KAK5080227.1"/>
    <property type="molecule type" value="Genomic_DNA"/>
</dbReference>
<feature type="region of interest" description="Disordered" evidence="1">
    <location>
        <begin position="49"/>
        <end position="91"/>
    </location>
</feature>
<evidence type="ECO:0000313" key="2">
    <source>
        <dbReference type="EMBL" id="KAK5080227.1"/>
    </source>
</evidence>
<feature type="compositionally biased region" description="Polar residues" evidence="1">
    <location>
        <begin position="54"/>
        <end position="73"/>
    </location>
</feature>
<dbReference type="Proteomes" id="UP001309876">
    <property type="component" value="Unassembled WGS sequence"/>
</dbReference>